<sequence length="308" mass="33917">MLFAADIWIVFFVACTSSCCVPISRGRGDVVVRLLASHQCEPGSIPRCSDVGIVADDANDRQIFSRISRFPRPCIFTSLHHHRLSRPCCKEPPMDYGATNFPGCVEFQPRAGRCWQRDLSHMTYYDPALVDQSGPYLPSPPHLVVSQDGDLTRVSGTQEGSEQPFPSPPICFSANQFRHEAEATWSAISPVLQSKRTLARPRRSQHHPKGRGGLVVRLLASHLSEPGSIPCGVAPGYSHVGIVLDDAAGRRVFSGFSRFLRPCVPALIHTHLTSPSSVLKILILTAAPIAPLQHYPNVQFISNRRQKV</sequence>
<organism evidence="2 3">
    <name type="scientific">Dryococelus australis</name>
    <dbReference type="NCBI Taxonomy" id="614101"/>
    <lineage>
        <taxon>Eukaryota</taxon>
        <taxon>Metazoa</taxon>
        <taxon>Ecdysozoa</taxon>
        <taxon>Arthropoda</taxon>
        <taxon>Hexapoda</taxon>
        <taxon>Insecta</taxon>
        <taxon>Pterygota</taxon>
        <taxon>Neoptera</taxon>
        <taxon>Polyneoptera</taxon>
        <taxon>Phasmatodea</taxon>
        <taxon>Verophasmatodea</taxon>
        <taxon>Anareolatae</taxon>
        <taxon>Phasmatidae</taxon>
        <taxon>Eurycanthinae</taxon>
        <taxon>Dryococelus</taxon>
    </lineage>
</organism>
<keyword evidence="3" id="KW-1185">Reference proteome</keyword>
<evidence type="ECO:0000313" key="3">
    <source>
        <dbReference type="Proteomes" id="UP001159363"/>
    </source>
</evidence>
<reference evidence="2 3" key="1">
    <citation type="submission" date="2023-02" db="EMBL/GenBank/DDBJ databases">
        <title>LHISI_Scaffold_Assembly.</title>
        <authorList>
            <person name="Stuart O.P."/>
            <person name="Cleave R."/>
            <person name="Magrath M.J.L."/>
            <person name="Mikheyev A.S."/>
        </authorList>
    </citation>
    <scope>NUCLEOTIDE SEQUENCE [LARGE SCALE GENOMIC DNA]</scope>
    <source>
        <strain evidence="2">Daus_M_001</strain>
        <tissue evidence="2">Leg muscle</tissue>
    </source>
</reference>
<dbReference type="Proteomes" id="UP001159363">
    <property type="component" value="Chromosome 4"/>
</dbReference>
<dbReference type="EMBL" id="JARBHB010000005">
    <property type="protein sequence ID" value="KAJ8882875.1"/>
    <property type="molecule type" value="Genomic_DNA"/>
</dbReference>
<comment type="caution">
    <text evidence="2">The sequence shown here is derived from an EMBL/GenBank/DDBJ whole genome shotgun (WGS) entry which is preliminary data.</text>
</comment>
<feature type="chain" id="PRO_5045908529" evidence="1">
    <location>
        <begin position="19"/>
        <end position="308"/>
    </location>
</feature>
<accession>A0ABQ9HF31</accession>
<protein>
    <submittedName>
        <fullName evidence="2">Uncharacterized protein</fullName>
    </submittedName>
</protein>
<name>A0ABQ9HF31_9NEOP</name>
<gene>
    <name evidence="2" type="ORF">PR048_014696</name>
</gene>
<evidence type="ECO:0000256" key="1">
    <source>
        <dbReference type="SAM" id="SignalP"/>
    </source>
</evidence>
<feature type="non-terminal residue" evidence="2">
    <location>
        <position position="308"/>
    </location>
</feature>
<feature type="signal peptide" evidence="1">
    <location>
        <begin position="1"/>
        <end position="18"/>
    </location>
</feature>
<proteinExistence type="predicted"/>
<evidence type="ECO:0000313" key="2">
    <source>
        <dbReference type="EMBL" id="KAJ8882875.1"/>
    </source>
</evidence>
<keyword evidence="1" id="KW-0732">Signal</keyword>